<feature type="region of interest" description="Disordered" evidence="7">
    <location>
        <begin position="230"/>
        <end position="385"/>
    </location>
</feature>
<keyword evidence="3" id="KW-0677">Repeat</keyword>
<evidence type="ECO:0000256" key="1">
    <source>
        <dbReference type="ARBA" id="ARBA00004370"/>
    </source>
</evidence>
<feature type="region of interest" description="Disordered" evidence="7">
    <location>
        <begin position="461"/>
        <end position="512"/>
    </location>
</feature>
<evidence type="ECO:0000256" key="2">
    <source>
        <dbReference type="ARBA" id="ARBA00022692"/>
    </source>
</evidence>
<proteinExistence type="predicted"/>
<evidence type="ECO:0000313" key="9">
    <source>
        <dbReference type="Proteomes" id="UP000695022"/>
    </source>
</evidence>
<dbReference type="Proteomes" id="UP000695022">
    <property type="component" value="Unplaced"/>
</dbReference>
<keyword evidence="6" id="KW-1015">Disulfide bond</keyword>
<name>A0ABM1EL70_PRICU</name>
<dbReference type="Pfam" id="PF02010">
    <property type="entry name" value="REJ"/>
    <property type="match status" value="1"/>
</dbReference>
<reference evidence="10" key="1">
    <citation type="submission" date="2025-08" db="UniProtKB">
        <authorList>
            <consortium name="RefSeq"/>
        </authorList>
    </citation>
    <scope>IDENTIFICATION</scope>
</reference>
<accession>A0ABM1EL70</accession>
<dbReference type="Pfam" id="PF01825">
    <property type="entry name" value="GPS"/>
    <property type="match status" value="1"/>
</dbReference>
<feature type="region of interest" description="Disordered" evidence="7">
    <location>
        <begin position="1204"/>
        <end position="1238"/>
    </location>
</feature>
<protein>
    <submittedName>
        <fullName evidence="10">Polycystic kidney disease 1-related protein-like</fullName>
    </submittedName>
</protein>
<dbReference type="InterPro" id="IPR002859">
    <property type="entry name" value="PKD/REJ-like"/>
</dbReference>
<evidence type="ECO:0000256" key="7">
    <source>
        <dbReference type="SAM" id="MobiDB-lite"/>
    </source>
</evidence>
<evidence type="ECO:0000256" key="4">
    <source>
        <dbReference type="ARBA" id="ARBA00022989"/>
    </source>
</evidence>
<organism evidence="9 10">
    <name type="scientific">Priapulus caudatus</name>
    <name type="common">Priapulid worm</name>
    <dbReference type="NCBI Taxonomy" id="37621"/>
    <lineage>
        <taxon>Eukaryota</taxon>
        <taxon>Metazoa</taxon>
        <taxon>Ecdysozoa</taxon>
        <taxon>Scalidophora</taxon>
        <taxon>Priapulida</taxon>
        <taxon>Priapulimorpha</taxon>
        <taxon>Priapulimorphida</taxon>
        <taxon>Priapulidae</taxon>
        <taxon>Priapulus</taxon>
    </lineage>
</organism>
<dbReference type="RefSeq" id="XP_014672941.1">
    <property type="nucleotide sequence ID" value="XM_014817455.1"/>
</dbReference>
<keyword evidence="4" id="KW-1133">Transmembrane helix</keyword>
<sequence length="1254" mass="135894">MYVCEEEEEEGRPIAARRGERRGSQASTGERPTEDSVPFLPFAAIGEGELPTSEHPRSHVVGEGELPTSEHPRSHVVGEGEPPTSEHPRPLVVAEGELPTSEHPRPLIVAEGRPSATEEPGGTFARGRGLAGEEVVDFAEGPANGFLEGSSGRWLFPAEPSFLPAGGPAEGGVEGRFDVRRRSEEVPAGSRRGAFADTPEEDVAEHDFGGGDFIGPVEESFRLPVEGIPIQPGEGSHRQSIEGSYRQPVEGSHRQPIEGSFRQPVEGISRQPVEGSFRQPVEGTFRQPVEGIPRQPVEGIFRQPAGGSGIAGEASDAGGAGPTSDVPRWPLAPPPSFLFEGEGESYPSATRRGFASVEGSRRSKRQAGYVPFSSSNSGGDPMGILVVEENHGPAADGERRPFDARMPIYNSDFLSEEEPSEREDSKLPGGFPLVAPWFDIAGEGAPGESGSAAARDLSQLPTSLPAVPNEGATEGKGPRRQDKDNDVAGYGRDTSPDLVQAEQYGESETRVTPHALSLTRIRLKLKHEATLTGNASRTFVMRGGGGVLQQGSTYVVQVSVTDKINGNQSSALTYFSVNKGPRFGKCTVQPEVGVELETEFKVHCMEWKDKNLPLWYEISYALADNEPRQLIYYGFHHEAKFLLPSGTEDRNNSVSVRVAVRDSIGGRTSVCAMAVAVLPANETALNINHLAAMTQGAGGRLRTYVAHGDEYAARHYAAASARTLDRLAATARDKDAGKEEEEEEDAMGEEDAAQASAVRAALLGVVAELPLRTEFDCLQAVTDLAAITSAPRQLTPATLKLAIDFLKAVVTRVADEATDRLDGDFVHLFGTAASNILRGVVETQPGAWLAKRVMSSVELSVTKLIRVELGYRTQDEKPFNLTTPFVSVLASRYVVATATTLAADHAAFTLPQQMLGSRHGNGTDGCYEAHMLTFHQDPFGWGKNPVESEVASLTVYTCDGEEVVVKDLSPRQQVTMEIPRQHTENEVEADFVLGKERMNIHQFNVTVDNFAHSLHIVLHMHGARDSSQDGGRLFPISLLLSYDSPPTPDNYEVRQDFEVGEKELRLFLPVGALNVSGPYYLGIVDGTFNAGRPRGDEVQAQTYTLQLWFGQCLYFDDGLDMWSDKGCLPMESSTYTATHCRCNHLTAFGASFLTPQMTFMTVEVESFFRLNENALSYGLLVQHCSAALVFALCARADLHDATKRALSTSSTTPPRTSRREPDLARGSGMSETRELVSSDGSLCRETVLRTFIMT</sequence>
<dbReference type="InterPro" id="IPR046338">
    <property type="entry name" value="GAIN_dom_sf"/>
</dbReference>
<dbReference type="PANTHER" id="PTHR46730:SF1">
    <property type="entry name" value="PLAT DOMAIN-CONTAINING PROTEIN"/>
    <property type="match status" value="1"/>
</dbReference>
<feature type="compositionally biased region" description="Basic and acidic residues" evidence="7">
    <location>
        <begin position="52"/>
        <end position="89"/>
    </location>
</feature>
<keyword evidence="2" id="KW-0812">Transmembrane</keyword>
<keyword evidence="5" id="KW-0472">Membrane</keyword>
<dbReference type="InterPro" id="IPR057244">
    <property type="entry name" value="GAIN_B"/>
</dbReference>
<dbReference type="InterPro" id="IPR000203">
    <property type="entry name" value="GPS"/>
</dbReference>
<dbReference type="PROSITE" id="PS50221">
    <property type="entry name" value="GAIN_B"/>
    <property type="match status" value="1"/>
</dbReference>
<evidence type="ECO:0000256" key="6">
    <source>
        <dbReference type="ARBA" id="ARBA00023157"/>
    </source>
</evidence>
<evidence type="ECO:0000256" key="3">
    <source>
        <dbReference type="ARBA" id="ARBA00022737"/>
    </source>
</evidence>
<dbReference type="Gene3D" id="2.60.220.50">
    <property type="match status" value="1"/>
</dbReference>
<keyword evidence="9" id="KW-1185">Reference proteome</keyword>
<evidence type="ECO:0000313" key="10">
    <source>
        <dbReference type="RefSeq" id="XP_014672941.1"/>
    </source>
</evidence>
<feature type="compositionally biased region" description="Basic and acidic residues" evidence="7">
    <location>
        <begin position="476"/>
        <end position="486"/>
    </location>
</feature>
<gene>
    <name evidence="10" type="primary">LOC106813332</name>
</gene>
<dbReference type="SMART" id="SM00303">
    <property type="entry name" value="GPS"/>
    <property type="match status" value="1"/>
</dbReference>
<feature type="compositionally biased region" description="Acidic residues" evidence="7">
    <location>
        <begin position="1"/>
        <end position="10"/>
    </location>
</feature>
<feature type="region of interest" description="Disordered" evidence="7">
    <location>
        <begin position="1"/>
        <end position="127"/>
    </location>
</feature>
<evidence type="ECO:0000259" key="8">
    <source>
        <dbReference type="PROSITE" id="PS50221"/>
    </source>
</evidence>
<feature type="domain" description="GAIN-B" evidence="8">
    <location>
        <begin position="996"/>
        <end position="1160"/>
    </location>
</feature>
<dbReference type="GeneID" id="106813332"/>
<evidence type="ECO:0000256" key="5">
    <source>
        <dbReference type="ARBA" id="ARBA00023136"/>
    </source>
</evidence>
<comment type="subcellular location">
    <subcellularLocation>
        <location evidence="1">Membrane</location>
    </subcellularLocation>
</comment>
<dbReference type="PANTHER" id="PTHR46730">
    <property type="entry name" value="POLYCYSTIN-1"/>
    <property type="match status" value="1"/>
</dbReference>